<dbReference type="Proteomes" id="UP000003759">
    <property type="component" value="Chromosome"/>
</dbReference>
<protein>
    <submittedName>
        <fullName evidence="1">Putative sulfate transport protein CysZ</fullName>
    </submittedName>
</protein>
<sequence length="204" mass="23418">MKEFDESKFMKNAQGAYIPIENVKPVDKLRDDLVKNLMAKTKDVQKIIEEHRTVCFEDIKAFLEISASEHNIKFGGEKGNITLLSYDGKYKVVIANQDYISFNEKLQIAKDLIDECIKKWSSGASANLLALVNDAFKVDKQGKISTDKILGLRRLEINDSTWNEAMKAITESITVEDSKRYIRFYERRDKDGKYEHISLSPQSL</sequence>
<dbReference type="HOGENOM" id="CLU_086570_1_0_12"/>
<name>K0JG99_BRAPL</name>
<organism evidence="1 2">
    <name type="scientific">Brachyspira pilosicoli WesB</name>
    <dbReference type="NCBI Taxonomy" id="1161918"/>
    <lineage>
        <taxon>Bacteria</taxon>
        <taxon>Pseudomonadati</taxon>
        <taxon>Spirochaetota</taxon>
        <taxon>Spirochaetia</taxon>
        <taxon>Brachyspirales</taxon>
        <taxon>Brachyspiraceae</taxon>
        <taxon>Brachyspira</taxon>
    </lineage>
</organism>
<dbReference type="AlphaFoldDB" id="K0JG99"/>
<dbReference type="OrthoDB" id="7554786at2"/>
<dbReference type="EMBL" id="HE793032">
    <property type="protein sequence ID" value="CCG55784.1"/>
    <property type="molecule type" value="Genomic_DNA"/>
</dbReference>
<dbReference type="PATRIC" id="fig|1161918.5.peg.2007"/>
<dbReference type="RefSeq" id="WP_014932285.1">
    <property type="nucleotide sequence ID" value="NC_018604.1"/>
</dbReference>
<evidence type="ECO:0000313" key="1">
    <source>
        <dbReference type="EMBL" id="CCG55784.1"/>
    </source>
</evidence>
<evidence type="ECO:0000313" key="2">
    <source>
        <dbReference type="Proteomes" id="UP000003759"/>
    </source>
</evidence>
<dbReference type="KEGG" id="bpw:WESB_0313"/>
<dbReference type="InterPro" id="IPR021505">
    <property type="entry name" value="Phage_B3_Orf6"/>
</dbReference>
<proteinExistence type="predicted"/>
<accession>K0JG99</accession>
<dbReference type="Pfam" id="PF11363">
    <property type="entry name" value="DUF3164"/>
    <property type="match status" value="1"/>
</dbReference>
<reference evidence="1 2" key="1">
    <citation type="journal article" date="2012" name="BMC Genomics">
        <title>Comparative genomics of Brachyspira pilosicoli strains: genome rearrangements, reductions and correlation of genetic compliment with phenotypic diversity.</title>
        <authorList>
            <person name="Mappley L.J."/>
            <person name="Black M.L."/>
            <person name="Abuoun M."/>
            <person name="Darby A.C."/>
            <person name="Woodward M.J."/>
            <person name="Parkhill J."/>
            <person name="Turner A.K."/>
            <person name="Bellgard M.I."/>
            <person name="La T."/>
            <person name="Phillips N.D."/>
            <person name="La Ragione R.M."/>
            <person name="Hampson D.J."/>
        </authorList>
    </citation>
    <scope>NUCLEOTIDE SEQUENCE [LARGE SCALE GENOMIC DNA]</scope>
    <source>
        <strain evidence="1">WesB</strain>
    </source>
</reference>
<gene>
    <name evidence="1" type="ORF">WESB_0313</name>
</gene>